<proteinExistence type="predicted"/>
<feature type="region of interest" description="Disordered" evidence="1">
    <location>
        <begin position="141"/>
        <end position="164"/>
    </location>
</feature>
<comment type="caution">
    <text evidence="2">The sequence shown here is derived from an EMBL/GenBank/DDBJ whole genome shotgun (WGS) entry which is preliminary data.</text>
</comment>
<feature type="compositionally biased region" description="Low complexity" evidence="1">
    <location>
        <begin position="203"/>
        <end position="214"/>
    </location>
</feature>
<dbReference type="EMBL" id="JALLBG020000123">
    <property type="protein sequence ID" value="KAL3763346.1"/>
    <property type="molecule type" value="Genomic_DNA"/>
</dbReference>
<reference evidence="2 3" key="1">
    <citation type="submission" date="2024-10" db="EMBL/GenBank/DDBJ databases">
        <title>Updated reference genomes for cyclostephanoid diatoms.</title>
        <authorList>
            <person name="Roberts W.R."/>
            <person name="Alverson A.J."/>
        </authorList>
    </citation>
    <scope>NUCLEOTIDE SEQUENCE [LARGE SCALE GENOMIC DNA]</scope>
    <source>
        <strain evidence="2 3">AJA232-27</strain>
    </source>
</reference>
<gene>
    <name evidence="2" type="ORF">ACHAWU_001919</name>
</gene>
<organism evidence="2 3">
    <name type="scientific">Discostella pseudostelligera</name>
    <dbReference type="NCBI Taxonomy" id="259834"/>
    <lineage>
        <taxon>Eukaryota</taxon>
        <taxon>Sar</taxon>
        <taxon>Stramenopiles</taxon>
        <taxon>Ochrophyta</taxon>
        <taxon>Bacillariophyta</taxon>
        <taxon>Coscinodiscophyceae</taxon>
        <taxon>Thalassiosirophycidae</taxon>
        <taxon>Stephanodiscales</taxon>
        <taxon>Stephanodiscaceae</taxon>
        <taxon>Discostella</taxon>
    </lineage>
</organism>
<evidence type="ECO:0000256" key="1">
    <source>
        <dbReference type="SAM" id="MobiDB-lite"/>
    </source>
</evidence>
<protein>
    <submittedName>
        <fullName evidence="2">Uncharacterized protein</fullName>
    </submittedName>
</protein>
<evidence type="ECO:0000313" key="2">
    <source>
        <dbReference type="EMBL" id="KAL3763346.1"/>
    </source>
</evidence>
<feature type="compositionally biased region" description="Low complexity" evidence="1">
    <location>
        <begin position="141"/>
        <end position="158"/>
    </location>
</feature>
<feature type="compositionally biased region" description="Acidic residues" evidence="1">
    <location>
        <begin position="298"/>
        <end position="311"/>
    </location>
</feature>
<feature type="compositionally biased region" description="Polar residues" evidence="1">
    <location>
        <begin position="1"/>
        <end position="25"/>
    </location>
</feature>
<accession>A0ABD3MKI8</accession>
<name>A0ABD3MKI8_9STRA</name>
<feature type="region of interest" description="Disordered" evidence="1">
    <location>
        <begin position="1"/>
        <end position="38"/>
    </location>
</feature>
<keyword evidence="3" id="KW-1185">Reference proteome</keyword>
<feature type="region of interest" description="Disordered" evidence="1">
    <location>
        <begin position="298"/>
        <end position="322"/>
    </location>
</feature>
<evidence type="ECO:0000313" key="3">
    <source>
        <dbReference type="Proteomes" id="UP001530293"/>
    </source>
</evidence>
<dbReference type="Proteomes" id="UP001530293">
    <property type="component" value="Unassembled WGS sequence"/>
</dbReference>
<feature type="region of interest" description="Disordered" evidence="1">
    <location>
        <begin position="203"/>
        <end position="227"/>
    </location>
</feature>
<sequence>MASFTPPKNNNLFGSFDGASSSSRKISGGDFSSTSASAPAAASVSATAASWFEDDDEALLTQLLQSDVYDDNDSNDNLNDKFDRLLSRFEEDIGAASGGGGSLSCSANSDSDAWWTNLMNVATNSGFTFTTSTNSAAATTTLSSSRSSSSTIGGSNNTLPKAFHTPEGKAHITALVDLLGIRRERAVRMTLASLRTFAMVTSSTTTSNSNTLSNKGGTEDDDEDDTTATNIKTTAGIHSPSSSSTSQAQATAAEQEIRLRSLLGTQELFRRVLHFHRQEFLIRLRIITECLRLEQEGMADDNDHDGNDDGEQQGGVDATKSRRGISHSCARILDHLDARLVVAHGSNRTNHGHRRGIFQMLLKLATGPALPGLGGNELPYSVEKLRGNSNSTGGAGSGGGLETLLSGSTEILHSVRQESSEALLVLLYDRIDGGVTRLDLFLIMEAASSLSSSISSGAFEFGMTGKEYVKLRRGGGLQRWNGEGHGGRGMDLMGRGAMNLDDMMTGQQSRCTLDGLWALICAECMGLWRTTYQGGNQWVNSHPFFGGIIDAGATEQNHLVAQEELKVLWQKLHSLGNSARDRRGAAYNECKRGKLERDRLIGVSGMNLDGEIDNYDDYDDDELWGVQAPEGVALLAFGLLLHLASLELPTHEFMTEVGGWGRECAQIANDECAAFAYLHRVLESAVQDPIVGNSVRKRNFGNDALVSNLLKRGVFEMVNHDRELSLLDAEGTICEDEHDEDTPLHDLVVADAASVVCASIGREILTGTIRAFRDMLLSPHSHSSAVENIGMLSDLASVIYRNSSIMCEQFWSSWEMFCQRGGSEVIDNAVDEEITGAEAMCYLLDASHSLATSTLAELKTGGSQQAVIHYLKPLSTFLHLIASLCASPSMVRSILTSEFLPKELLRSSMSVVSALAPLINSINESGGRVTAEERRTIRYATLVIQSISTLAYLGGDDAKDWIRKSLQSSVSSASHITCKIASEVYPHRKLGLVYECAELTSSSLNLLADLVVGSDTAFQVDACNCFAPSSTLSFGRGDKMSGLAPFVANGGDSEVTLAAMTILNCLSANLARNAFNQSIVSSDTVPRYIETIGCGVMVALDLLSSFVLSSEVSFPTSKVQVATTEAILASIVGTLVNLKQVGYLHENEEVRRLALVVRNDIINALSSSTPLGQIVAFLATVTISISILKNASKSRELFRVMDSAATQHRENEKDGKYGAWRKFVTPKRKLVALSNDVLGTVQEDVDLELYDVATVALSLLLLWGEHTDDLAESPLDENRIKGSLCTLLLSKASSSALHPHDAIASLNVANLNLISRLAYNSDDIVMVKSNSAMLSARIIKMSLRYANHVDEHGGAAYRMNIESSAFRVALEGGRHMFEVLLRILDRHASNDISEGNVNGMEHQVLLATVILETVAASVSSHPDLARAFLLGGSGEDWRLVDKIILCIASTSNIMNHSREDQGTGDDRLINLRCLLTCACLLVVSELWKSCRLTCNMNNSDSVHACGIITAYLTNMKKSVATSLVANHIVELTRCSLLAIMTLEEKNSLQGLSTASVNQKCILLDLLSRSLAIIAIEIMCRVRTKSHGGIKFVEDLFDSGPMECWKALLTSGDADALAAASWLRFTRNVANWNIASFIRANPPEEGMASSSWCSFGSSVIITEAIMIPRSESIKTFMHSNAIHALSQSTALFSASWATFFEIVTANVINTRSDKEKYSLTNGLAECTLAALSSLTESKMVAASLLSSQGLIEIGGTKPFGELCTLLMYITARKDYISDYAQRTSTQNVQNTIGRLYTVSNNLFVMTQLGSVLPPDQEVVCSIRAKLLTLAIALFAEFESLSQGEISRDDTLKYNDLRIGFTDLAVNALQSLQYVHSETGDIVVTDNTPSPPKYEYDFGTTLSGAGASLQLLRVSLSLLSRLAPTTIGSSRGDSFSYGVDFAACLKERSAIDSLLRHLDAASTVSSLTYQSVRAGSSTHSVAIIHSNAVDIIHSIVTLFHSLTESGSSVVDILLLLIEKRCFRTLIDNPLVRNAAKTWALNLSCEITSPVARHRGYCTSMASSKYDVATTSSKMRPTSQNDLVHSIWREVINTFSSLIRSVRRQSNVYARVDEHIIRQLNPVMSVAFDFLCIYDGELFSCFSSMLSEARTQTTYFSGKGKSKSSSFSSSIQSSTFAFTPNLMKEAADISSLFAELCTGDIKPSFSRQCSKIYEKVLSASLDLTKITSSFLGSIANARELFVALSNVSTDMEPTSMFDNPRLAEGIPNARHEAICNAHFAHSCCIIATNEDFANSHLATTKAAANPSRKDSSLEQSFQIHVNNLFIAEIEQVAGYCLVNSLSVLSDTHPAVGSFTYFSNEEASRFDVAAVITPGTTVAIQSGEQYHQRYLQSCTDTFQYARATSCDRSTRTISLEFLDSGVVDSHVPWSRIVGMEDTSKRQCIYAFRPSPKSIGEADIHGAPSIGHLILALKWCRHFGISQNIDKANALLLYLTKCVADRAAVLLCTEVLTHDELGDKTLRDENTSRLINMQLLDLFETVDGSFGSKGLTSLLGESTMANIRKNLKSQLEEARIEREEEQQLWEQNHVGWGNASLWGSSTKRQGRRSPFRAIRKSSSSSCDFAL</sequence>